<feature type="region of interest" description="Disordered" evidence="1">
    <location>
        <begin position="163"/>
        <end position="283"/>
    </location>
</feature>
<accession>A0A1B6DZD5</accession>
<dbReference type="EMBL" id="GEDC01006279">
    <property type="protein sequence ID" value="JAS31019.1"/>
    <property type="molecule type" value="Transcribed_RNA"/>
</dbReference>
<feature type="compositionally biased region" description="Polar residues" evidence="1">
    <location>
        <begin position="397"/>
        <end position="412"/>
    </location>
</feature>
<protein>
    <recommendedName>
        <fullName evidence="2">MBD domain-containing protein</fullName>
    </recommendedName>
</protein>
<reference evidence="3" key="1">
    <citation type="submission" date="2015-12" db="EMBL/GenBank/DDBJ databases">
        <title>De novo transcriptome assembly of four potential Pierce s Disease insect vectors from Arizona vineyards.</title>
        <authorList>
            <person name="Tassone E.E."/>
        </authorList>
    </citation>
    <scope>NUCLEOTIDE SEQUENCE</scope>
</reference>
<dbReference type="Pfam" id="PF01429">
    <property type="entry name" value="MBD"/>
    <property type="match status" value="1"/>
</dbReference>
<organism evidence="3">
    <name type="scientific">Clastoptera arizonana</name>
    <name type="common">Arizona spittle bug</name>
    <dbReference type="NCBI Taxonomy" id="38151"/>
    <lineage>
        <taxon>Eukaryota</taxon>
        <taxon>Metazoa</taxon>
        <taxon>Ecdysozoa</taxon>
        <taxon>Arthropoda</taxon>
        <taxon>Hexapoda</taxon>
        <taxon>Insecta</taxon>
        <taxon>Pterygota</taxon>
        <taxon>Neoptera</taxon>
        <taxon>Paraneoptera</taxon>
        <taxon>Hemiptera</taxon>
        <taxon>Auchenorrhyncha</taxon>
        <taxon>Cercopoidea</taxon>
        <taxon>Clastopteridae</taxon>
        <taxon>Clastoptera</taxon>
    </lineage>
</organism>
<gene>
    <name evidence="3" type="ORF">g.33996</name>
</gene>
<dbReference type="InterPro" id="IPR001739">
    <property type="entry name" value="Methyl_CpG_DNA-bd"/>
</dbReference>
<dbReference type="Gene3D" id="3.30.890.10">
    <property type="entry name" value="Methyl-cpg-binding Protein 2, Chain A"/>
    <property type="match status" value="1"/>
</dbReference>
<evidence type="ECO:0000313" key="3">
    <source>
        <dbReference type="EMBL" id="JAS31019.1"/>
    </source>
</evidence>
<name>A0A1B6DZD5_9HEMI</name>
<feature type="non-terminal residue" evidence="3">
    <location>
        <position position="436"/>
    </location>
</feature>
<dbReference type="SUPFAM" id="SSF54171">
    <property type="entry name" value="DNA-binding domain"/>
    <property type="match status" value="1"/>
</dbReference>
<feature type="domain" description="MBD" evidence="2">
    <location>
        <begin position="290"/>
        <end position="361"/>
    </location>
</feature>
<feature type="region of interest" description="Disordered" evidence="1">
    <location>
        <begin position="42"/>
        <end position="114"/>
    </location>
</feature>
<feature type="region of interest" description="Disordered" evidence="1">
    <location>
        <begin position="1"/>
        <end position="24"/>
    </location>
</feature>
<dbReference type="AlphaFoldDB" id="A0A1B6DZD5"/>
<dbReference type="CDD" id="cd00122">
    <property type="entry name" value="MBD"/>
    <property type="match status" value="1"/>
</dbReference>
<feature type="compositionally biased region" description="Basic residues" evidence="1">
    <location>
        <begin position="271"/>
        <end position="283"/>
    </location>
</feature>
<dbReference type="GO" id="GO:0003677">
    <property type="term" value="F:DNA binding"/>
    <property type="evidence" value="ECO:0007669"/>
    <property type="project" value="InterPro"/>
</dbReference>
<feature type="compositionally biased region" description="Basic and acidic residues" evidence="1">
    <location>
        <begin position="163"/>
        <end position="194"/>
    </location>
</feature>
<evidence type="ECO:0000259" key="2">
    <source>
        <dbReference type="PROSITE" id="PS50982"/>
    </source>
</evidence>
<feature type="compositionally biased region" description="Basic and acidic residues" evidence="1">
    <location>
        <begin position="54"/>
        <end position="63"/>
    </location>
</feature>
<feature type="region of interest" description="Disordered" evidence="1">
    <location>
        <begin position="381"/>
        <end position="436"/>
    </location>
</feature>
<evidence type="ECO:0000256" key="1">
    <source>
        <dbReference type="SAM" id="MobiDB-lite"/>
    </source>
</evidence>
<feature type="compositionally biased region" description="Polar residues" evidence="1">
    <location>
        <begin position="246"/>
        <end position="267"/>
    </location>
</feature>
<sequence length="436" mass="48948">MEMETHKTGLIKRTSKSRWGPDLTKEQIDANVEAAKLSLLNGTGAAKEMDEEEPKAKISKVDMEQVFNEVTEEEPTITELSETKEKDSSLSSQEDSTPSKDEEEDFNGFTDGDVEVSTTIRENLVVELKIRVNEVDMMTVDPQSEVDSDGEEDEIACDKIEKEKNLENERHDGAELIKHVKKQSKDGAKNKKDTSICQIEEDISNENLADRISNKGRISFSSDSDEINDDEKLPETPADSECGMSDNLNEIDQETNTPDSSVLNGTPVSRASKRKSKTRSTGKIKKSIIDISNPAYLKPFDFGWKRELVFRSVNDSKKKRQADVYYYTPKGKKVRSFREVVENLMGQDLSIDNFTFFKEAIGLDDPEKEIIRDAKLKLKDPLTATPSPLPKKVITPKQPNTQKTVEQNQTFTPEIDSTPEVPTPTTSASQTPNTQK</sequence>
<proteinExistence type="predicted"/>
<dbReference type="SMART" id="SM00391">
    <property type="entry name" value="MBD"/>
    <property type="match status" value="1"/>
</dbReference>
<feature type="compositionally biased region" description="Polar residues" evidence="1">
    <location>
        <begin position="423"/>
        <end position="436"/>
    </location>
</feature>
<dbReference type="PROSITE" id="PS50982">
    <property type="entry name" value="MBD"/>
    <property type="match status" value="1"/>
</dbReference>
<dbReference type="InterPro" id="IPR016177">
    <property type="entry name" value="DNA-bd_dom_sf"/>
</dbReference>